<dbReference type="InterPro" id="IPR004344">
    <property type="entry name" value="TTL/TTLL_fam"/>
</dbReference>
<evidence type="ECO:0000256" key="3">
    <source>
        <dbReference type="ARBA" id="ARBA00022741"/>
    </source>
</evidence>
<sequence>MQRERRSGLGGSSGTIRFRCTFRNTIYDVLRARGWKEVESETDWDVAWIDKDWLRENFDSMHLDEHQRINHFRNHYELTKKDNLIKNLKRWQRQLQREGREEEAKKYDFFPVTFVLPADYGLFVEEFKQQSGATWIMKPAGKAQGRGIFLFNKLSQINDWKKDHKWKSDEPQAEIYVVQRYIENPLLVGGKKFDMRIYVLVTAYSPLTVYLYRSGFARFSLYRFETTAKNLSDTYVHLTNAAIQKTGPAYDKQAGCKWSLRHLKLYLMGKYGMEATDRLFGEIQDICINSLLAVQKVMINDKHCFEMYGYDIMIDDTLKPWLIEVNASPSLTADTPQDYELKFGLLDDVFSVVDVEDKLDGAQEECIGGFDLIYAAINAE</sequence>
<keyword evidence="3" id="KW-0547">Nucleotide-binding</keyword>
<protein>
    <recommendedName>
        <fullName evidence="5">Tubulin--tyrosine ligase-like protein 9</fullName>
    </recommendedName>
</protein>
<dbReference type="Pfam" id="PF03133">
    <property type="entry name" value="TTL"/>
    <property type="match status" value="1"/>
</dbReference>
<dbReference type="EMBL" id="JWZX01003032">
    <property type="protein sequence ID" value="KOO24981.1"/>
    <property type="molecule type" value="Genomic_DNA"/>
</dbReference>
<reference evidence="7" key="1">
    <citation type="journal article" date="2015" name="PLoS Genet.">
        <title>Genome Sequence and Transcriptome Analyses of Chrysochromulina tobin: Metabolic Tools for Enhanced Algal Fitness in the Prominent Order Prymnesiales (Haptophyceae).</title>
        <authorList>
            <person name="Hovde B.T."/>
            <person name="Deodato C.R."/>
            <person name="Hunsperger H.M."/>
            <person name="Ryken S.A."/>
            <person name="Yost W."/>
            <person name="Jha R.K."/>
            <person name="Patterson J."/>
            <person name="Monnat R.J. Jr."/>
            <person name="Barlow S.B."/>
            <person name="Starkenburg S.R."/>
            <person name="Cattolico R.A."/>
        </authorList>
    </citation>
    <scope>NUCLEOTIDE SEQUENCE</scope>
    <source>
        <strain evidence="7">CCMP291</strain>
    </source>
</reference>
<evidence type="ECO:0000313" key="6">
    <source>
        <dbReference type="EMBL" id="KOO24981.1"/>
    </source>
</evidence>
<dbReference type="GO" id="GO:0000226">
    <property type="term" value="P:microtubule cytoskeleton organization"/>
    <property type="evidence" value="ECO:0007669"/>
    <property type="project" value="TreeGrafter"/>
</dbReference>
<accession>A0A0M0JEH9</accession>
<dbReference type="SUPFAM" id="SSF56059">
    <property type="entry name" value="Glutathione synthetase ATP-binding domain-like"/>
    <property type="match status" value="1"/>
</dbReference>
<dbReference type="OrthoDB" id="202825at2759"/>
<name>A0A0M0JEH9_9EUKA</name>
<evidence type="ECO:0000256" key="2">
    <source>
        <dbReference type="ARBA" id="ARBA00022598"/>
    </source>
</evidence>
<dbReference type="GO" id="GO:0015631">
    <property type="term" value="F:tubulin binding"/>
    <property type="evidence" value="ECO:0007669"/>
    <property type="project" value="TreeGrafter"/>
</dbReference>
<dbReference type="PANTHER" id="PTHR12241">
    <property type="entry name" value="TUBULIN POLYGLUTAMYLASE"/>
    <property type="match status" value="1"/>
</dbReference>
<dbReference type="GO" id="GO:0036064">
    <property type="term" value="C:ciliary basal body"/>
    <property type="evidence" value="ECO:0007669"/>
    <property type="project" value="TreeGrafter"/>
</dbReference>
<keyword evidence="7" id="KW-1185">Reference proteome</keyword>
<evidence type="ECO:0000313" key="7">
    <source>
        <dbReference type="Proteomes" id="UP000037460"/>
    </source>
</evidence>
<dbReference type="PROSITE" id="PS51221">
    <property type="entry name" value="TTL"/>
    <property type="match status" value="1"/>
</dbReference>
<dbReference type="Gene3D" id="3.30.470.20">
    <property type="entry name" value="ATP-grasp fold, B domain"/>
    <property type="match status" value="1"/>
</dbReference>
<dbReference type="PANTHER" id="PTHR12241:SF39">
    <property type="entry name" value="TUBULIN POLYGLUTAMYLASE TTLL9-RELATED"/>
    <property type="match status" value="1"/>
</dbReference>
<dbReference type="Proteomes" id="UP000037460">
    <property type="component" value="Unassembled WGS sequence"/>
</dbReference>
<evidence type="ECO:0000256" key="5">
    <source>
        <dbReference type="ARBA" id="ARBA00030445"/>
    </source>
</evidence>
<comment type="caution">
    <text evidence="6">The sequence shown here is derived from an EMBL/GenBank/DDBJ whole genome shotgun (WGS) entry which is preliminary data.</text>
</comment>
<evidence type="ECO:0000256" key="1">
    <source>
        <dbReference type="ARBA" id="ARBA00006820"/>
    </source>
</evidence>
<dbReference type="GO" id="GO:0005524">
    <property type="term" value="F:ATP binding"/>
    <property type="evidence" value="ECO:0007669"/>
    <property type="project" value="UniProtKB-KW"/>
</dbReference>
<organism evidence="6 7">
    <name type="scientific">Chrysochromulina tobinii</name>
    <dbReference type="NCBI Taxonomy" id="1460289"/>
    <lineage>
        <taxon>Eukaryota</taxon>
        <taxon>Haptista</taxon>
        <taxon>Haptophyta</taxon>
        <taxon>Prymnesiophyceae</taxon>
        <taxon>Prymnesiales</taxon>
        <taxon>Chrysochromulinaceae</taxon>
        <taxon>Chrysochromulina</taxon>
    </lineage>
</organism>
<dbReference type="AlphaFoldDB" id="A0A0M0JEH9"/>
<dbReference type="GO" id="GO:0070740">
    <property type="term" value="F:tubulin-glutamic acid ligase activity"/>
    <property type="evidence" value="ECO:0007669"/>
    <property type="project" value="TreeGrafter"/>
</dbReference>
<comment type="similarity">
    <text evidence="1">Belongs to the tubulin--tyrosine ligase family.</text>
</comment>
<evidence type="ECO:0000256" key="4">
    <source>
        <dbReference type="ARBA" id="ARBA00022840"/>
    </source>
</evidence>
<keyword evidence="4" id="KW-0067">ATP-binding</keyword>
<proteinExistence type="inferred from homology"/>
<keyword evidence="2 6" id="KW-0436">Ligase</keyword>
<gene>
    <name evidence="6" type="ORF">Ctob_006107</name>
</gene>